<gene>
    <name evidence="2" type="ORF">H9847_10195</name>
</gene>
<comment type="caution">
    <text evidence="2">The sequence shown here is derived from an EMBL/GenBank/DDBJ whole genome shotgun (WGS) entry which is preliminary data.</text>
</comment>
<evidence type="ECO:0000256" key="1">
    <source>
        <dbReference type="SAM" id="SignalP"/>
    </source>
</evidence>
<evidence type="ECO:0000313" key="3">
    <source>
        <dbReference type="Proteomes" id="UP000733611"/>
    </source>
</evidence>
<proteinExistence type="predicted"/>
<dbReference type="AlphaFoldDB" id="A0A948THN0"/>
<dbReference type="PROSITE" id="PS51257">
    <property type="entry name" value="PROKAR_LIPOPROTEIN"/>
    <property type="match status" value="1"/>
</dbReference>
<sequence length="140" mass="15345">MTRQKVLTLGTALSLMLTLSACTSVQDEQEAARVITALPTEVQGCTFLGDLDTAPRITMSSARFELKRMAAQLGATHVVETLNYPQRLNRMTWDVGVALSGRAYLCPEGLGPKVNNHKGELKMPDFMPHPSLNSDQPLFN</sequence>
<organism evidence="2 3">
    <name type="scientific">Candidatus Anaerobiospirillum pullicola</name>
    <dbReference type="NCBI Taxonomy" id="2838451"/>
    <lineage>
        <taxon>Bacteria</taxon>
        <taxon>Pseudomonadati</taxon>
        <taxon>Pseudomonadota</taxon>
        <taxon>Gammaproteobacteria</taxon>
        <taxon>Aeromonadales</taxon>
        <taxon>Succinivibrionaceae</taxon>
        <taxon>Anaerobiospirillum</taxon>
    </lineage>
</organism>
<feature type="signal peptide" evidence="1">
    <location>
        <begin position="1"/>
        <end position="21"/>
    </location>
</feature>
<feature type="chain" id="PRO_5037970534" description="DUF4156 domain-containing protein" evidence="1">
    <location>
        <begin position="22"/>
        <end position="140"/>
    </location>
</feature>
<evidence type="ECO:0000313" key="2">
    <source>
        <dbReference type="EMBL" id="MBU3845211.1"/>
    </source>
</evidence>
<reference evidence="2" key="2">
    <citation type="submission" date="2021-04" db="EMBL/GenBank/DDBJ databases">
        <authorList>
            <person name="Gilroy R."/>
        </authorList>
    </citation>
    <scope>NUCLEOTIDE SEQUENCE</scope>
    <source>
        <strain evidence="2">378</strain>
    </source>
</reference>
<reference evidence="2" key="1">
    <citation type="journal article" date="2021" name="PeerJ">
        <title>Extensive microbial diversity within the chicken gut microbiome revealed by metagenomics and culture.</title>
        <authorList>
            <person name="Gilroy R."/>
            <person name="Ravi A."/>
            <person name="Getino M."/>
            <person name="Pursley I."/>
            <person name="Horton D.L."/>
            <person name="Alikhan N.F."/>
            <person name="Baker D."/>
            <person name="Gharbi K."/>
            <person name="Hall N."/>
            <person name="Watson M."/>
            <person name="Adriaenssens E.M."/>
            <person name="Foster-Nyarko E."/>
            <person name="Jarju S."/>
            <person name="Secka A."/>
            <person name="Antonio M."/>
            <person name="Oren A."/>
            <person name="Chaudhuri R.R."/>
            <person name="La Ragione R."/>
            <person name="Hildebrand F."/>
            <person name="Pallen M.J."/>
        </authorList>
    </citation>
    <scope>NUCLEOTIDE SEQUENCE</scope>
    <source>
        <strain evidence="2">378</strain>
    </source>
</reference>
<keyword evidence="1" id="KW-0732">Signal</keyword>
<dbReference type="EMBL" id="JAHLFE010000209">
    <property type="protein sequence ID" value="MBU3845211.1"/>
    <property type="molecule type" value="Genomic_DNA"/>
</dbReference>
<accession>A0A948THN0</accession>
<dbReference type="Proteomes" id="UP000733611">
    <property type="component" value="Unassembled WGS sequence"/>
</dbReference>
<protein>
    <recommendedName>
        <fullName evidence="4">DUF4156 domain-containing protein</fullName>
    </recommendedName>
</protein>
<evidence type="ECO:0008006" key="4">
    <source>
        <dbReference type="Google" id="ProtNLM"/>
    </source>
</evidence>
<name>A0A948THN0_9GAMM</name>